<dbReference type="EMBL" id="QGMJ01000662">
    <property type="protein sequence ID" value="TVY34318.1"/>
    <property type="molecule type" value="Genomic_DNA"/>
</dbReference>
<gene>
    <name evidence="2" type="ORF">LSUB1_G006997</name>
</gene>
<keyword evidence="1" id="KW-1133">Transmembrane helix</keyword>
<comment type="caution">
    <text evidence="2">The sequence shown here is derived from an EMBL/GenBank/DDBJ whole genome shotgun (WGS) entry which is preliminary data.</text>
</comment>
<sequence length="216" mass="24816">MSTQLTPISYASSIVGFTSFALTILILILTISPSLLSPGVHAFWSGFQTVLSAPREIPDAFSTLRQGLYEEREYLKQVRRRREGARTRDSKTKSLYYEGGPTKVMNKALKDLIHDFKNYESPFLLSPHDGLEKELEWSFDATQQAYRCDLWHRVLWLRNKGGVNRIANNLQRLQTRRIAVEATETRWVLGDCMGMMRECEGRLGAIERRLQMSQIG</sequence>
<protein>
    <submittedName>
        <fullName evidence="2">Uncharacterized protein</fullName>
    </submittedName>
</protein>
<evidence type="ECO:0000256" key="1">
    <source>
        <dbReference type="SAM" id="Phobius"/>
    </source>
</evidence>
<organism evidence="2 3">
    <name type="scientific">Lachnellula subtilissima</name>
    <dbReference type="NCBI Taxonomy" id="602034"/>
    <lineage>
        <taxon>Eukaryota</taxon>
        <taxon>Fungi</taxon>
        <taxon>Dikarya</taxon>
        <taxon>Ascomycota</taxon>
        <taxon>Pezizomycotina</taxon>
        <taxon>Leotiomycetes</taxon>
        <taxon>Helotiales</taxon>
        <taxon>Lachnaceae</taxon>
        <taxon>Lachnellula</taxon>
    </lineage>
</organism>
<dbReference type="AlphaFoldDB" id="A0A8H8U7H6"/>
<dbReference type="Proteomes" id="UP000462212">
    <property type="component" value="Unassembled WGS sequence"/>
</dbReference>
<evidence type="ECO:0000313" key="3">
    <source>
        <dbReference type="Proteomes" id="UP000462212"/>
    </source>
</evidence>
<keyword evidence="1" id="KW-0472">Membrane</keyword>
<proteinExistence type="predicted"/>
<name>A0A8H8U7H6_9HELO</name>
<dbReference type="OrthoDB" id="4148767at2759"/>
<keyword evidence="1" id="KW-0812">Transmembrane</keyword>
<feature type="transmembrane region" description="Helical" evidence="1">
    <location>
        <begin position="12"/>
        <end position="31"/>
    </location>
</feature>
<accession>A0A8H8U7H6</accession>
<reference evidence="2 3" key="1">
    <citation type="submission" date="2018-05" db="EMBL/GenBank/DDBJ databases">
        <title>Genome sequencing and assembly of the regulated plant pathogen Lachnellula willkommii and related sister species for the development of diagnostic species identification markers.</title>
        <authorList>
            <person name="Giroux E."/>
            <person name="Bilodeau G."/>
        </authorList>
    </citation>
    <scope>NUCLEOTIDE SEQUENCE [LARGE SCALE GENOMIC DNA]</scope>
    <source>
        <strain evidence="2 3">CBS 197.66</strain>
    </source>
</reference>
<evidence type="ECO:0000313" key="2">
    <source>
        <dbReference type="EMBL" id="TVY34318.1"/>
    </source>
</evidence>
<keyword evidence="3" id="KW-1185">Reference proteome</keyword>